<dbReference type="AlphaFoldDB" id="A0A6A4WIT8"/>
<dbReference type="SMART" id="SM00612">
    <property type="entry name" value="Kelch"/>
    <property type="match status" value="6"/>
</dbReference>
<evidence type="ECO:0000256" key="3">
    <source>
        <dbReference type="ARBA" id="ARBA00022441"/>
    </source>
</evidence>
<dbReference type="Pfam" id="PF07707">
    <property type="entry name" value="BACK"/>
    <property type="match status" value="1"/>
</dbReference>
<organism evidence="9 10">
    <name type="scientific">Amphibalanus amphitrite</name>
    <name type="common">Striped barnacle</name>
    <name type="synonym">Balanus amphitrite</name>
    <dbReference type="NCBI Taxonomy" id="1232801"/>
    <lineage>
        <taxon>Eukaryota</taxon>
        <taxon>Metazoa</taxon>
        <taxon>Ecdysozoa</taxon>
        <taxon>Arthropoda</taxon>
        <taxon>Crustacea</taxon>
        <taxon>Multicrustacea</taxon>
        <taxon>Cirripedia</taxon>
        <taxon>Thoracica</taxon>
        <taxon>Thoracicalcarea</taxon>
        <taxon>Balanomorpha</taxon>
        <taxon>Balanoidea</taxon>
        <taxon>Balanidae</taxon>
        <taxon>Amphibalaninae</taxon>
        <taxon>Amphibalanus</taxon>
    </lineage>
</organism>
<name>A0A6A4WIT8_AMPAM</name>
<protein>
    <recommendedName>
        <fullName evidence="2">Kelch-like protein diablo</fullName>
    </recommendedName>
</protein>
<dbReference type="Pfam" id="PF01344">
    <property type="entry name" value="Kelch_1"/>
    <property type="match status" value="1"/>
</dbReference>
<dbReference type="SMART" id="SM00875">
    <property type="entry name" value="BACK"/>
    <property type="match status" value="1"/>
</dbReference>
<comment type="function">
    <text evidence="7">Probable substrate-specific adapter of an E3 ubiquitin-protein ligase complex which mediates the ubiquitination and subsequent proteasomal degradation of target proteins. May have a role in synapse differentiation and growth.</text>
</comment>
<keyword evidence="6" id="KW-0009">Actin-binding</keyword>
<evidence type="ECO:0000313" key="9">
    <source>
        <dbReference type="EMBL" id="KAF0303714.1"/>
    </source>
</evidence>
<keyword evidence="3" id="KW-0880">Kelch repeat</keyword>
<evidence type="ECO:0000256" key="7">
    <source>
        <dbReference type="ARBA" id="ARBA00043912"/>
    </source>
</evidence>
<dbReference type="UniPathway" id="UPA00143"/>
<evidence type="ECO:0000256" key="4">
    <source>
        <dbReference type="ARBA" id="ARBA00022737"/>
    </source>
</evidence>
<dbReference type="InterPro" id="IPR000210">
    <property type="entry name" value="BTB/POZ_dom"/>
</dbReference>
<evidence type="ECO:0000256" key="5">
    <source>
        <dbReference type="ARBA" id="ARBA00022786"/>
    </source>
</evidence>
<proteinExistence type="predicted"/>
<dbReference type="Proteomes" id="UP000440578">
    <property type="component" value="Unassembled WGS sequence"/>
</dbReference>
<comment type="pathway">
    <text evidence="1">Protein modification; protein ubiquitination.</text>
</comment>
<evidence type="ECO:0000313" key="10">
    <source>
        <dbReference type="Proteomes" id="UP000440578"/>
    </source>
</evidence>
<keyword evidence="5" id="KW-0833">Ubl conjugation pathway</keyword>
<dbReference type="Gene3D" id="3.30.710.10">
    <property type="entry name" value="Potassium Channel Kv1.1, Chain A"/>
    <property type="match status" value="1"/>
</dbReference>
<dbReference type="GO" id="GO:0003779">
    <property type="term" value="F:actin binding"/>
    <property type="evidence" value="ECO:0007669"/>
    <property type="project" value="UniProtKB-KW"/>
</dbReference>
<dbReference type="PANTHER" id="PTHR24412">
    <property type="entry name" value="KELCH PROTEIN"/>
    <property type="match status" value="1"/>
</dbReference>
<dbReference type="InterPro" id="IPR011333">
    <property type="entry name" value="SKP1/BTB/POZ_sf"/>
</dbReference>
<dbReference type="SMART" id="SM00225">
    <property type="entry name" value="BTB"/>
    <property type="match status" value="1"/>
</dbReference>
<dbReference type="EMBL" id="VIIS01000921">
    <property type="protein sequence ID" value="KAF0303714.1"/>
    <property type="molecule type" value="Genomic_DNA"/>
</dbReference>
<dbReference type="InterPro" id="IPR006652">
    <property type="entry name" value="Kelch_1"/>
</dbReference>
<feature type="domain" description="BTB" evidence="8">
    <location>
        <begin position="56"/>
        <end position="123"/>
    </location>
</feature>
<dbReference type="OrthoDB" id="1022638at2759"/>
<keyword evidence="10" id="KW-1185">Reference proteome</keyword>
<dbReference type="InterPro" id="IPR011705">
    <property type="entry name" value="BACK"/>
</dbReference>
<dbReference type="InterPro" id="IPR011043">
    <property type="entry name" value="Gal_Oxase/kelch_b-propeller"/>
</dbReference>
<dbReference type="InterPro" id="IPR017096">
    <property type="entry name" value="BTB-kelch_protein"/>
</dbReference>
<evidence type="ECO:0000256" key="2">
    <source>
        <dbReference type="ARBA" id="ARBA00013699"/>
    </source>
</evidence>
<dbReference type="Gene3D" id="2.120.10.80">
    <property type="entry name" value="Kelch-type beta propeller"/>
    <property type="match status" value="2"/>
</dbReference>
<dbReference type="Pfam" id="PF00651">
    <property type="entry name" value="BTB"/>
    <property type="match status" value="1"/>
</dbReference>
<gene>
    <name evidence="9" type="primary">IPP</name>
    <name evidence="9" type="ORF">FJT64_024363</name>
</gene>
<dbReference type="Gene3D" id="1.25.40.420">
    <property type="match status" value="1"/>
</dbReference>
<evidence type="ECO:0000256" key="6">
    <source>
        <dbReference type="ARBA" id="ARBA00023203"/>
    </source>
</evidence>
<comment type="caution">
    <text evidence="9">The sequence shown here is derived from an EMBL/GenBank/DDBJ whole genome shotgun (WGS) entry which is preliminary data.</text>
</comment>
<dbReference type="PANTHER" id="PTHR24412:SF35">
    <property type="entry name" value="ACTIN-BINDING PROTEIN IPP"/>
    <property type="match status" value="1"/>
</dbReference>
<dbReference type="PIRSF" id="PIRSF037037">
    <property type="entry name" value="Kelch-like_protein_gigaxonin"/>
    <property type="match status" value="1"/>
</dbReference>
<dbReference type="PROSITE" id="PS50097">
    <property type="entry name" value="BTB"/>
    <property type="match status" value="1"/>
</dbReference>
<sequence>MATGVILAPPTTNPLSSLPGSSASAKGAPPCVRRQCRYMRKVLVNINDLRRSGRFCDVVLVAGGVRHKAHKAVLSASSRYFQAMFTGGLAEQQQGVVCIRRVSADMLATLLDFIYTGEVSVTEHNVQELILAADMLELSDVVEICSAFLKQQLEPSNAIGIYRFSEGHNLWSVATAARAFINSQFAACSSEEEFLEVPHALLMELVRSEALEIDSEYQVFEAALRWVAHNIEERRRHVSMKRDLDGQTGCLVKLCAEPRHSAKKTIYVIGGSKKELVSSWTRSENALCSTECFDTFNKVWRRASPMRIARILPGVAVLNGRVYVVGGEQESLIMANGEIYNPQEDQWSSMTSMISPRVEFGLAAVDGKLYAMGGWVGVDIGGTMELYDPDRDEWTLAANLPAPRFSMGVVAHQGLIYLVGGCTHSQRHLHDLICYSPVTKKWTELAPMAVARSQMGVAVLDDYLYAVGGIDRKNEVLTVVERYSFDEDRWEEVKPMTVPRTSPSVAAANGLLYVIGGDQNRQLSDFYRAEITVSAVEVFDPLSGDWSESTPLPESRSEAGAVVI</sequence>
<evidence type="ECO:0000259" key="8">
    <source>
        <dbReference type="PROSITE" id="PS50097"/>
    </source>
</evidence>
<keyword evidence="4" id="KW-0677">Repeat</keyword>
<evidence type="ECO:0000256" key="1">
    <source>
        <dbReference type="ARBA" id="ARBA00004906"/>
    </source>
</evidence>
<dbReference type="SUPFAM" id="SSF54695">
    <property type="entry name" value="POZ domain"/>
    <property type="match status" value="1"/>
</dbReference>
<dbReference type="SUPFAM" id="SSF50965">
    <property type="entry name" value="Galactose oxidase, central domain"/>
    <property type="match status" value="1"/>
</dbReference>
<accession>A0A6A4WIT8</accession>
<dbReference type="GO" id="GO:0016567">
    <property type="term" value="P:protein ubiquitination"/>
    <property type="evidence" value="ECO:0007669"/>
    <property type="project" value="UniProtKB-UniPathway"/>
</dbReference>
<dbReference type="InterPro" id="IPR015915">
    <property type="entry name" value="Kelch-typ_b-propeller"/>
</dbReference>
<reference evidence="9 10" key="1">
    <citation type="submission" date="2019-07" db="EMBL/GenBank/DDBJ databases">
        <title>Draft genome assembly of a fouling barnacle, Amphibalanus amphitrite (Darwin, 1854): The first reference genome for Thecostraca.</title>
        <authorList>
            <person name="Kim W."/>
        </authorList>
    </citation>
    <scope>NUCLEOTIDE SEQUENCE [LARGE SCALE GENOMIC DNA]</scope>
    <source>
        <strain evidence="9">SNU_AA5</strain>
        <tissue evidence="9">Soma without cirri and trophi</tissue>
    </source>
</reference>
<dbReference type="Pfam" id="PF24681">
    <property type="entry name" value="Kelch_KLHDC2_KLHL20_DRC7"/>
    <property type="match status" value="1"/>
</dbReference>